<dbReference type="InterPro" id="IPR019428">
    <property type="entry name" value="7TM_GPCR_serpentine_rcpt_Str"/>
</dbReference>
<protein>
    <submittedName>
        <fullName evidence="3">Uncharacterized protein</fullName>
    </submittedName>
</protein>
<feature type="transmembrane region" description="Helical" evidence="1">
    <location>
        <begin position="34"/>
        <end position="55"/>
    </location>
</feature>
<evidence type="ECO:0000313" key="3">
    <source>
        <dbReference type="WBParaSite" id="PDA_v2.g12837.t1"/>
    </source>
</evidence>
<keyword evidence="1" id="KW-0472">Membrane</keyword>
<evidence type="ECO:0000256" key="1">
    <source>
        <dbReference type="SAM" id="Phobius"/>
    </source>
</evidence>
<keyword evidence="1" id="KW-0812">Transmembrane</keyword>
<feature type="transmembrane region" description="Helical" evidence="1">
    <location>
        <begin position="96"/>
        <end position="117"/>
    </location>
</feature>
<evidence type="ECO:0000313" key="2">
    <source>
        <dbReference type="Proteomes" id="UP000887578"/>
    </source>
</evidence>
<dbReference type="Pfam" id="PF10326">
    <property type="entry name" value="7TM_GPCR_Str"/>
    <property type="match status" value="1"/>
</dbReference>
<dbReference type="PANTHER" id="PTHR22943">
    <property type="entry name" value="7-TRANSMEMBRANE DOMAIN RECEPTOR C.ELEGANS"/>
    <property type="match status" value="1"/>
</dbReference>
<organism evidence="2 3">
    <name type="scientific">Panagrolaimus davidi</name>
    <dbReference type="NCBI Taxonomy" id="227884"/>
    <lineage>
        <taxon>Eukaryota</taxon>
        <taxon>Metazoa</taxon>
        <taxon>Ecdysozoa</taxon>
        <taxon>Nematoda</taxon>
        <taxon>Chromadorea</taxon>
        <taxon>Rhabditida</taxon>
        <taxon>Tylenchina</taxon>
        <taxon>Panagrolaimomorpha</taxon>
        <taxon>Panagrolaimoidea</taxon>
        <taxon>Panagrolaimidae</taxon>
        <taxon>Panagrolaimus</taxon>
    </lineage>
</organism>
<proteinExistence type="predicted"/>
<accession>A0A914P650</accession>
<sequence length="235" mass="26855">MALFSTLMTLPVQFIYRYFLIVKNIKLSNKQYTILLLISLFFSSTYTGWCLFVVWPREPGYSKMMKLLMADIYYSKEIPNFVTADISDWPLLANFVWVYVMAGAAYTVIIWSSYKVWAHLKINESHMSLATKDANHQISKTLIMQATLPVVVCLIPIAFTVTMVFARANIDGIGLCFSLFFAWIPIVNTLTTMFVVKSYRKTILNAIHWPTASTRRVTVTGTSAYMINKSFNSVV</sequence>
<dbReference type="SUPFAM" id="SSF81321">
    <property type="entry name" value="Family A G protein-coupled receptor-like"/>
    <property type="match status" value="1"/>
</dbReference>
<feature type="transmembrane region" description="Helical" evidence="1">
    <location>
        <begin position="142"/>
        <end position="166"/>
    </location>
</feature>
<dbReference type="AlphaFoldDB" id="A0A914P650"/>
<feature type="transmembrane region" description="Helical" evidence="1">
    <location>
        <begin position="172"/>
        <end position="196"/>
    </location>
</feature>
<dbReference type="WBParaSite" id="PDA_v2.g12837.t1">
    <property type="protein sequence ID" value="PDA_v2.g12837.t1"/>
    <property type="gene ID" value="PDA_v2.g12837"/>
</dbReference>
<dbReference type="Proteomes" id="UP000887578">
    <property type="component" value="Unplaced"/>
</dbReference>
<keyword evidence="2" id="KW-1185">Reference proteome</keyword>
<dbReference type="PANTHER" id="PTHR22943:SF248">
    <property type="entry name" value="SEVEN TM RECEPTOR"/>
    <property type="match status" value="1"/>
</dbReference>
<feature type="transmembrane region" description="Helical" evidence="1">
    <location>
        <begin position="6"/>
        <end position="22"/>
    </location>
</feature>
<name>A0A914P650_9BILA</name>
<reference evidence="3" key="1">
    <citation type="submission" date="2022-11" db="UniProtKB">
        <authorList>
            <consortium name="WormBaseParasite"/>
        </authorList>
    </citation>
    <scope>IDENTIFICATION</scope>
</reference>
<keyword evidence="1" id="KW-1133">Transmembrane helix</keyword>